<reference evidence="7" key="1">
    <citation type="submission" date="2020-06" db="EMBL/GenBank/DDBJ databases">
        <title>Draft genome of Bugula neritina, a colonial animal packing powerful symbionts and potential medicines.</title>
        <authorList>
            <person name="Rayko M."/>
        </authorList>
    </citation>
    <scope>NUCLEOTIDE SEQUENCE [LARGE SCALE GENOMIC DNA]</scope>
    <source>
        <strain evidence="7">Kwan_BN1</strain>
    </source>
</reference>
<evidence type="ECO:0000259" key="6">
    <source>
        <dbReference type="Pfam" id="PF08784"/>
    </source>
</evidence>
<dbReference type="InterPro" id="IPR036388">
    <property type="entry name" value="WH-like_DNA-bd_sf"/>
</dbReference>
<dbReference type="InterPro" id="IPR040260">
    <property type="entry name" value="RFA2-like"/>
</dbReference>
<evidence type="ECO:0000256" key="4">
    <source>
        <dbReference type="ARBA" id="ARBA00023242"/>
    </source>
</evidence>
<dbReference type="GO" id="GO:0005662">
    <property type="term" value="C:DNA replication factor A complex"/>
    <property type="evidence" value="ECO:0007669"/>
    <property type="project" value="TreeGrafter"/>
</dbReference>
<gene>
    <name evidence="7" type="ORF">EB796_010388</name>
</gene>
<dbReference type="SUPFAM" id="SSF46785">
    <property type="entry name" value="Winged helix' DNA-binding domain"/>
    <property type="match status" value="1"/>
</dbReference>
<dbReference type="FunFam" id="1.10.10.10:FF:000168">
    <property type="entry name" value="Replication protein A 32 kDa subunit"/>
    <property type="match status" value="1"/>
</dbReference>
<evidence type="ECO:0000256" key="5">
    <source>
        <dbReference type="SAM" id="MobiDB-lite"/>
    </source>
</evidence>
<keyword evidence="3" id="KW-0238">DNA-binding</keyword>
<dbReference type="InterPro" id="IPR012340">
    <property type="entry name" value="NA-bd_OB-fold"/>
</dbReference>
<comment type="caution">
    <text evidence="7">The sequence shown here is derived from an EMBL/GenBank/DDBJ whole genome shotgun (WGS) entry which is preliminary data.</text>
</comment>
<dbReference type="SUPFAM" id="SSF50249">
    <property type="entry name" value="Nucleic acid-binding proteins"/>
    <property type="match status" value="1"/>
</dbReference>
<dbReference type="Gene3D" id="2.40.50.140">
    <property type="entry name" value="Nucleic acid-binding proteins"/>
    <property type="match status" value="1"/>
</dbReference>
<dbReference type="AlphaFoldDB" id="A0A7J7JY23"/>
<evidence type="ECO:0000256" key="1">
    <source>
        <dbReference type="ARBA" id="ARBA00004123"/>
    </source>
</evidence>
<accession>A0A7J7JY23</accession>
<dbReference type="GO" id="GO:0006289">
    <property type="term" value="P:nucleotide-excision repair"/>
    <property type="evidence" value="ECO:0007669"/>
    <property type="project" value="TreeGrafter"/>
</dbReference>
<dbReference type="GO" id="GO:0000781">
    <property type="term" value="C:chromosome, telomeric region"/>
    <property type="evidence" value="ECO:0007669"/>
    <property type="project" value="TreeGrafter"/>
</dbReference>
<sequence length="199" mass="21576">MAWNDQGGGFETSPSVGASPSVARERGHEEKNGMKPMCIKAIHRALVDDQFVCVDGSGLQQDEDATQPQPISQGEYVRVFGTVKSFQGSANIVINRIMSMNDPNEITMHLLEMSHTYLKMKQAGEGDASQVDTSAGIPEQVRTVIQGNKSMTGLSVTEIKAALPHVTADEITKAINYLSGEGFIFSTIDDDHFRATEDA</sequence>
<dbReference type="Pfam" id="PF08784">
    <property type="entry name" value="RPA_C"/>
    <property type="match status" value="1"/>
</dbReference>
<dbReference type="Proteomes" id="UP000593567">
    <property type="component" value="Unassembled WGS sequence"/>
</dbReference>
<evidence type="ECO:0000313" key="7">
    <source>
        <dbReference type="EMBL" id="KAF6031300.1"/>
    </source>
</evidence>
<evidence type="ECO:0000256" key="3">
    <source>
        <dbReference type="ARBA" id="ARBA00023125"/>
    </source>
</evidence>
<organism evidence="7 8">
    <name type="scientific">Bugula neritina</name>
    <name type="common">Brown bryozoan</name>
    <name type="synonym">Sertularia neritina</name>
    <dbReference type="NCBI Taxonomy" id="10212"/>
    <lineage>
        <taxon>Eukaryota</taxon>
        <taxon>Metazoa</taxon>
        <taxon>Spiralia</taxon>
        <taxon>Lophotrochozoa</taxon>
        <taxon>Bryozoa</taxon>
        <taxon>Gymnolaemata</taxon>
        <taxon>Cheilostomatida</taxon>
        <taxon>Flustrina</taxon>
        <taxon>Buguloidea</taxon>
        <taxon>Bugulidae</taxon>
        <taxon>Bugula</taxon>
    </lineage>
</organism>
<feature type="region of interest" description="Disordered" evidence="5">
    <location>
        <begin position="1"/>
        <end position="31"/>
    </location>
</feature>
<proteinExistence type="inferred from homology"/>
<evidence type="ECO:0000256" key="2">
    <source>
        <dbReference type="ARBA" id="ARBA00007815"/>
    </source>
</evidence>
<name>A0A7J7JY23_BUGNE</name>
<dbReference type="OrthoDB" id="25571at2759"/>
<comment type="subcellular location">
    <subcellularLocation>
        <location evidence="1">Nucleus</location>
    </subcellularLocation>
</comment>
<dbReference type="GO" id="GO:0003697">
    <property type="term" value="F:single-stranded DNA binding"/>
    <property type="evidence" value="ECO:0007669"/>
    <property type="project" value="TreeGrafter"/>
</dbReference>
<dbReference type="GO" id="GO:0035861">
    <property type="term" value="C:site of double-strand break"/>
    <property type="evidence" value="ECO:0007669"/>
    <property type="project" value="TreeGrafter"/>
</dbReference>
<evidence type="ECO:0000313" key="8">
    <source>
        <dbReference type="Proteomes" id="UP000593567"/>
    </source>
</evidence>
<dbReference type="GO" id="GO:0000724">
    <property type="term" value="P:double-strand break repair via homologous recombination"/>
    <property type="evidence" value="ECO:0007669"/>
    <property type="project" value="TreeGrafter"/>
</dbReference>
<dbReference type="InterPro" id="IPR014892">
    <property type="entry name" value="RPA_C"/>
</dbReference>
<dbReference type="Gene3D" id="1.10.10.10">
    <property type="entry name" value="Winged helix-like DNA-binding domain superfamily/Winged helix DNA-binding domain"/>
    <property type="match status" value="1"/>
</dbReference>
<keyword evidence="4" id="KW-0539">Nucleus</keyword>
<dbReference type="GO" id="GO:0006260">
    <property type="term" value="P:DNA replication"/>
    <property type="evidence" value="ECO:0007669"/>
    <property type="project" value="TreeGrafter"/>
</dbReference>
<dbReference type="InterPro" id="IPR036390">
    <property type="entry name" value="WH_DNA-bd_sf"/>
</dbReference>
<dbReference type="PANTHER" id="PTHR13989:SF16">
    <property type="entry name" value="REPLICATION PROTEIN A2"/>
    <property type="match status" value="1"/>
</dbReference>
<keyword evidence="8" id="KW-1185">Reference proteome</keyword>
<dbReference type="EMBL" id="VXIV02001628">
    <property type="protein sequence ID" value="KAF6031300.1"/>
    <property type="molecule type" value="Genomic_DNA"/>
</dbReference>
<protein>
    <submittedName>
        <fullName evidence="7">RPA2</fullName>
    </submittedName>
</protein>
<feature type="compositionally biased region" description="Gly residues" evidence="5">
    <location>
        <begin position="1"/>
        <end position="10"/>
    </location>
</feature>
<dbReference type="PANTHER" id="PTHR13989">
    <property type="entry name" value="REPLICATION PROTEIN A-RELATED"/>
    <property type="match status" value="1"/>
</dbReference>
<feature type="domain" description="Replication protein A C-terminal" evidence="6">
    <location>
        <begin position="129"/>
        <end position="191"/>
    </location>
</feature>
<comment type="similarity">
    <text evidence="2">Belongs to the replication factor A protein 2 family.</text>
</comment>